<evidence type="ECO:0000313" key="3">
    <source>
        <dbReference type="Proteomes" id="UP000288293"/>
    </source>
</evidence>
<dbReference type="SUPFAM" id="SSF56219">
    <property type="entry name" value="DNase I-like"/>
    <property type="match status" value="1"/>
</dbReference>
<keyword evidence="2" id="KW-0255">Endonuclease</keyword>
<dbReference type="InterPro" id="IPR005135">
    <property type="entry name" value="Endo/exonuclease/phosphatase"/>
</dbReference>
<dbReference type="AlphaFoldDB" id="A0A432WBX4"/>
<keyword evidence="2" id="KW-0540">Nuclease</keyword>
<evidence type="ECO:0000313" key="2">
    <source>
        <dbReference type="EMBL" id="RUO27098.1"/>
    </source>
</evidence>
<dbReference type="Gene3D" id="3.60.10.10">
    <property type="entry name" value="Endonuclease/exonuclease/phosphatase"/>
    <property type="match status" value="1"/>
</dbReference>
<organism evidence="2 3">
    <name type="scientific">Aliidiomarina minuta</name>
    <dbReference type="NCBI Taxonomy" id="880057"/>
    <lineage>
        <taxon>Bacteria</taxon>
        <taxon>Pseudomonadati</taxon>
        <taxon>Pseudomonadota</taxon>
        <taxon>Gammaproteobacteria</taxon>
        <taxon>Alteromonadales</taxon>
        <taxon>Idiomarinaceae</taxon>
        <taxon>Aliidiomarina</taxon>
    </lineage>
</organism>
<keyword evidence="3" id="KW-1185">Reference proteome</keyword>
<dbReference type="GO" id="GO:0004519">
    <property type="term" value="F:endonuclease activity"/>
    <property type="evidence" value="ECO:0007669"/>
    <property type="project" value="UniProtKB-KW"/>
</dbReference>
<gene>
    <name evidence="2" type="ORF">CWE09_03695</name>
</gene>
<dbReference type="Proteomes" id="UP000288293">
    <property type="component" value="Unassembled WGS sequence"/>
</dbReference>
<dbReference type="OrthoDB" id="292013at2"/>
<sequence>MFASAAEIRVATFNVSMEAENYVGDDEQKSEQVLIERLRAGDEAQIQAIARIIQLQRPDVILLTEFDYIENPKKGVEAFLQNYLAVSQQGAEPIHYGHYFYDQVNTGQPSPYDLNRDGEQSGTGADAWGYGVYPGQYGMLLLSRFPIEEEQIRTFRHFKWKDMPDHKVTLQADGSPWYSPEAWAQFPLSSKSHWDIPLQVGDKTVHVLASHPTPPVFDGPENRNGKRNHDEIRFWNDYISRGQGDYIYDDQGRSGALPDDTRFLIMGDLNSSPVEGDSIRSAIVHLLENRVVQGDITPVSRGAAEHTLDNPHAAAHTASWRARVDYVIPSAHGLEVMDSGVFWPAIDEADYELVASRSASSDHRLVWLQIKLK</sequence>
<keyword evidence="2" id="KW-0378">Hydrolase</keyword>
<accession>A0A432WBX4</accession>
<comment type="caution">
    <text evidence="2">The sequence shown here is derived from an EMBL/GenBank/DDBJ whole genome shotgun (WGS) entry which is preliminary data.</text>
</comment>
<reference evidence="2 3" key="1">
    <citation type="journal article" date="2011" name="Front. Microbiol.">
        <title>Genomic signatures of strain selection and enhancement in Bacillus atrophaeus var. globigii, a historical biowarfare simulant.</title>
        <authorList>
            <person name="Gibbons H.S."/>
            <person name="Broomall S.M."/>
            <person name="McNew L.A."/>
            <person name="Daligault H."/>
            <person name="Chapman C."/>
            <person name="Bruce D."/>
            <person name="Karavis M."/>
            <person name="Krepps M."/>
            <person name="McGregor P.A."/>
            <person name="Hong C."/>
            <person name="Park K.H."/>
            <person name="Akmal A."/>
            <person name="Feldman A."/>
            <person name="Lin J.S."/>
            <person name="Chang W.E."/>
            <person name="Higgs B.W."/>
            <person name="Demirev P."/>
            <person name="Lindquist J."/>
            <person name="Liem A."/>
            <person name="Fochler E."/>
            <person name="Read T.D."/>
            <person name="Tapia R."/>
            <person name="Johnson S."/>
            <person name="Bishop-Lilly K.A."/>
            <person name="Detter C."/>
            <person name="Han C."/>
            <person name="Sozhamannan S."/>
            <person name="Rosenzweig C.N."/>
            <person name="Skowronski E.W."/>
        </authorList>
    </citation>
    <scope>NUCLEOTIDE SEQUENCE [LARGE SCALE GENOMIC DNA]</scope>
    <source>
        <strain evidence="2 3">MLST1</strain>
    </source>
</reference>
<feature type="domain" description="Endonuclease/exonuclease/phosphatase" evidence="1">
    <location>
        <begin position="11"/>
        <end position="363"/>
    </location>
</feature>
<protein>
    <submittedName>
        <fullName evidence="2">Endonuclease/exonuclease/phosphatase family protein</fullName>
    </submittedName>
</protein>
<dbReference type="Pfam" id="PF03372">
    <property type="entry name" value="Exo_endo_phos"/>
    <property type="match status" value="1"/>
</dbReference>
<name>A0A432WBX4_9GAMM</name>
<dbReference type="GO" id="GO:0004527">
    <property type="term" value="F:exonuclease activity"/>
    <property type="evidence" value="ECO:0007669"/>
    <property type="project" value="UniProtKB-KW"/>
</dbReference>
<dbReference type="InterPro" id="IPR036691">
    <property type="entry name" value="Endo/exonu/phosph_ase_sf"/>
</dbReference>
<keyword evidence="2" id="KW-0269">Exonuclease</keyword>
<dbReference type="EMBL" id="PIPL01000001">
    <property type="protein sequence ID" value="RUO27098.1"/>
    <property type="molecule type" value="Genomic_DNA"/>
</dbReference>
<evidence type="ECO:0000259" key="1">
    <source>
        <dbReference type="Pfam" id="PF03372"/>
    </source>
</evidence>
<proteinExistence type="predicted"/>